<sequence length="323" mass="34528">MSSLKRRREADFSNTAPMHVLDFVSLAATVDAESPVNTPELDFSSVKRWKEDYSLDDSFDSASSPDDASDLYDLFAPSLSVVEDSSEVSLAIDRIMASSESSASAIVIYEDEDATTDDEELPIINQLSATAVGAPKAAPTSSPMGPPPLPLGIQAMGPAIGHWTDKTPERPVKFGQLSASPVLPKQQRLPRMPTHTSISHTVGSSVSSSVDALLEQYLDVNNVVDNSVAFPSTKSWIDRYMTIPICGYLNRAIVEPERDVAVAATTVAGISKPPESMTKRKPSSSLKRAASAPAVYGLKRRSVFAGKGKEMVGLGVMVGDLLL</sequence>
<keyword evidence="2" id="KW-1185">Reference proteome</keyword>
<evidence type="ECO:0000313" key="2">
    <source>
        <dbReference type="Proteomes" id="UP000094385"/>
    </source>
</evidence>
<dbReference type="OrthoDB" id="10499846at2759"/>
<organism evidence="1 2">
    <name type="scientific">Lipomyces starkeyi NRRL Y-11557</name>
    <dbReference type="NCBI Taxonomy" id="675824"/>
    <lineage>
        <taxon>Eukaryota</taxon>
        <taxon>Fungi</taxon>
        <taxon>Dikarya</taxon>
        <taxon>Ascomycota</taxon>
        <taxon>Saccharomycotina</taxon>
        <taxon>Lipomycetes</taxon>
        <taxon>Lipomycetales</taxon>
        <taxon>Lipomycetaceae</taxon>
        <taxon>Lipomyces</taxon>
    </lineage>
</organism>
<dbReference type="AlphaFoldDB" id="A0A1E3Q1L2"/>
<dbReference type="EMBL" id="KV454297">
    <property type="protein sequence ID" value="ODQ71546.1"/>
    <property type="molecule type" value="Genomic_DNA"/>
</dbReference>
<gene>
    <name evidence="1" type="ORF">LIPSTDRAFT_4778</name>
</gene>
<name>A0A1E3Q1L2_LIPST</name>
<dbReference type="Proteomes" id="UP000094385">
    <property type="component" value="Unassembled WGS sequence"/>
</dbReference>
<reference evidence="1 2" key="1">
    <citation type="journal article" date="2016" name="Proc. Natl. Acad. Sci. U.S.A.">
        <title>Comparative genomics of biotechnologically important yeasts.</title>
        <authorList>
            <person name="Riley R."/>
            <person name="Haridas S."/>
            <person name="Wolfe K.H."/>
            <person name="Lopes M.R."/>
            <person name="Hittinger C.T."/>
            <person name="Goeker M."/>
            <person name="Salamov A.A."/>
            <person name="Wisecaver J.H."/>
            <person name="Long T.M."/>
            <person name="Calvey C.H."/>
            <person name="Aerts A.L."/>
            <person name="Barry K.W."/>
            <person name="Choi C."/>
            <person name="Clum A."/>
            <person name="Coughlan A.Y."/>
            <person name="Deshpande S."/>
            <person name="Douglass A.P."/>
            <person name="Hanson S.J."/>
            <person name="Klenk H.-P."/>
            <person name="LaButti K.M."/>
            <person name="Lapidus A."/>
            <person name="Lindquist E.A."/>
            <person name="Lipzen A.M."/>
            <person name="Meier-Kolthoff J.P."/>
            <person name="Ohm R.A."/>
            <person name="Otillar R.P."/>
            <person name="Pangilinan J.L."/>
            <person name="Peng Y."/>
            <person name="Rokas A."/>
            <person name="Rosa C.A."/>
            <person name="Scheuner C."/>
            <person name="Sibirny A.A."/>
            <person name="Slot J.C."/>
            <person name="Stielow J.B."/>
            <person name="Sun H."/>
            <person name="Kurtzman C.P."/>
            <person name="Blackwell M."/>
            <person name="Grigoriev I.V."/>
            <person name="Jeffries T.W."/>
        </authorList>
    </citation>
    <scope>NUCLEOTIDE SEQUENCE [LARGE SCALE GENOMIC DNA]</scope>
    <source>
        <strain evidence="1 2">NRRL Y-11557</strain>
    </source>
</reference>
<protein>
    <submittedName>
        <fullName evidence="1">Uncharacterized protein</fullName>
    </submittedName>
</protein>
<proteinExistence type="predicted"/>
<accession>A0A1E3Q1L2</accession>
<evidence type="ECO:0000313" key="1">
    <source>
        <dbReference type="EMBL" id="ODQ71546.1"/>
    </source>
</evidence>